<accession>A0A4Z2ESJ9</accession>
<keyword evidence="2" id="KW-0812">Transmembrane</keyword>
<evidence type="ECO:0000313" key="4">
    <source>
        <dbReference type="Proteomes" id="UP000314294"/>
    </source>
</evidence>
<feature type="compositionally biased region" description="Basic and acidic residues" evidence="1">
    <location>
        <begin position="124"/>
        <end position="143"/>
    </location>
</feature>
<keyword evidence="4" id="KW-1185">Reference proteome</keyword>
<feature type="transmembrane region" description="Helical" evidence="2">
    <location>
        <begin position="20"/>
        <end position="42"/>
    </location>
</feature>
<sequence>MFAPEVTGRAPICIRPWARFFPPLIGLSTSAPCLLTLITLFFSRRRCYSEFSSDTSDLPEEGRPAGEEDERSQGRRKKQESGGRRRNTGLSFPSFLLTLHAFTCRVGRLRPRPPSPGEGIRAVDASRRRQSEAERVPGAEREGSPLLSPLSSRSFAVHARLLRSFASRRFESSLNAALVFCGGFFSPGSRRSLGLSVKTFSLSARHLQTVPFVSRTYLV</sequence>
<evidence type="ECO:0000313" key="3">
    <source>
        <dbReference type="EMBL" id="TNN31571.1"/>
    </source>
</evidence>
<keyword evidence="2" id="KW-1133">Transmembrane helix</keyword>
<feature type="region of interest" description="Disordered" evidence="1">
    <location>
        <begin position="52"/>
        <end position="89"/>
    </location>
</feature>
<feature type="region of interest" description="Disordered" evidence="1">
    <location>
        <begin position="108"/>
        <end position="145"/>
    </location>
</feature>
<name>A0A4Z2ESJ9_9TELE</name>
<evidence type="ECO:0000256" key="2">
    <source>
        <dbReference type="SAM" id="Phobius"/>
    </source>
</evidence>
<dbReference type="Proteomes" id="UP000314294">
    <property type="component" value="Unassembled WGS sequence"/>
</dbReference>
<evidence type="ECO:0000256" key="1">
    <source>
        <dbReference type="SAM" id="MobiDB-lite"/>
    </source>
</evidence>
<organism evidence="3 4">
    <name type="scientific">Liparis tanakae</name>
    <name type="common">Tanaka's snailfish</name>
    <dbReference type="NCBI Taxonomy" id="230148"/>
    <lineage>
        <taxon>Eukaryota</taxon>
        <taxon>Metazoa</taxon>
        <taxon>Chordata</taxon>
        <taxon>Craniata</taxon>
        <taxon>Vertebrata</taxon>
        <taxon>Euteleostomi</taxon>
        <taxon>Actinopterygii</taxon>
        <taxon>Neopterygii</taxon>
        <taxon>Teleostei</taxon>
        <taxon>Neoteleostei</taxon>
        <taxon>Acanthomorphata</taxon>
        <taxon>Eupercaria</taxon>
        <taxon>Perciformes</taxon>
        <taxon>Cottioidei</taxon>
        <taxon>Cottales</taxon>
        <taxon>Liparidae</taxon>
        <taxon>Liparis</taxon>
    </lineage>
</organism>
<keyword evidence="2" id="KW-0472">Membrane</keyword>
<dbReference type="AlphaFoldDB" id="A0A4Z2ESJ9"/>
<gene>
    <name evidence="3" type="ORF">EYF80_058278</name>
</gene>
<reference evidence="3 4" key="1">
    <citation type="submission" date="2019-03" db="EMBL/GenBank/DDBJ databases">
        <title>First draft genome of Liparis tanakae, snailfish: a comprehensive survey of snailfish specific genes.</title>
        <authorList>
            <person name="Kim W."/>
            <person name="Song I."/>
            <person name="Jeong J.-H."/>
            <person name="Kim D."/>
            <person name="Kim S."/>
            <person name="Ryu S."/>
            <person name="Song J.Y."/>
            <person name="Lee S.K."/>
        </authorList>
    </citation>
    <scope>NUCLEOTIDE SEQUENCE [LARGE SCALE GENOMIC DNA]</scope>
    <source>
        <tissue evidence="3">Muscle</tissue>
    </source>
</reference>
<proteinExistence type="predicted"/>
<comment type="caution">
    <text evidence="3">The sequence shown here is derived from an EMBL/GenBank/DDBJ whole genome shotgun (WGS) entry which is preliminary data.</text>
</comment>
<dbReference type="EMBL" id="SRLO01003339">
    <property type="protein sequence ID" value="TNN31571.1"/>
    <property type="molecule type" value="Genomic_DNA"/>
</dbReference>
<protein>
    <submittedName>
        <fullName evidence="3">Uncharacterized protein</fullName>
    </submittedName>
</protein>